<keyword evidence="5 6" id="KW-0472">Membrane</keyword>
<proteinExistence type="predicted"/>
<sequence length="312" mass="36034">MKVKNRVNILGLTLFLFTFLPIQAFAHNPDVRATGEGNLFQQYTWFEILNPILLLSLIVVYIAYLRIMRKISEKRLGERNLRKKICFQLGLLTTYISLAGPLAILSNNLIFSAHMLQTSLMYIVMPPLILLGMPRGFYHFLDEKIFKPKILRILKSPLINLILFNALWSFYHIPSIYEYFLEEFILLEILHIVLNTSAFLMWIQVLAPEGQINDMSYLKKLGYMFANGLLITPACALIIFGGDVIYPSIYESPQLFPWLGPLQDQRLGGIIMKVVQEFSYGTAITYVFFKWARLERAKDAQIDELPDQPVNE</sequence>
<evidence type="ECO:0000313" key="9">
    <source>
        <dbReference type="Proteomes" id="UP000830326"/>
    </source>
</evidence>
<protein>
    <submittedName>
        <fullName evidence="8">Cytochrome c oxidase assembly protein</fullName>
    </submittedName>
</protein>
<feature type="transmembrane region" description="Helical" evidence="6">
    <location>
        <begin position="228"/>
        <end position="250"/>
    </location>
</feature>
<feature type="signal peptide" evidence="7">
    <location>
        <begin position="1"/>
        <end position="26"/>
    </location>
</feature>
<gene>
    <name evidence="8" type="ORF">MUO15_21450</name>
</gene>
<name>A0ABY4HGV4_9BACI</name>
<feature type="transmembrane region" description="Helical" evidence="6">
    <location>
        <begin position="270"/>
        <end position="289"/>
    </location>
</feature>
<keyword evidence="7" id="KW-0732">Signal</keyword>
<dbReference type="EMBL" id="CP095076">
    <property type="protein sequence ID" value="UOR14122.1"/>
    <property type="molecule type" value="Genomic_DNA"/>
</dbReference>
<keyword evidence="2" id="KW-1003">Cell membrane</keyword>
<organism evidence="8 9">
    <name type="scientific">Halobacillus amylolyticus</name>
    <dbReference type="NCBI Taxonomy" id="2932259"/>
    <lineage>
        <taxon>Bacteria</taxon>
        <taxon>Bacillati</taxon>
        <taxon>Bacillota</taxon>
        <taxon>Bacilli</taxon>
        <taxon>Bacillales</taxon>
        <taxon>Bacillaceae</taxon>
        <taxon>Halobacillus</taxon>
    </lineage>
</organism>
<comment type="subcellular location">
    <subcellularLocation>
        <location evidence="1">Cell membrane</location>
        <topology evidence="1">Multi-pass membrane protein</topology>
    </subcellularLocation>
</comment>
<dbReference type="InterPro" id="IPR019108">
    <property type="entry name" value="Caa3_assmbl_CtaG-rel"/>
</dbReference>
<feature type="transmembrane region" description="Helical" evidence="6">
    <location>
        <begin position="85"/>
        <end position="104"/>
    </location>
</feature>
<geneLocation type="plasmid" evidence="8 9">
    <name>unnamed1</name>
</geneLocation>
<keyword evidence="8" id="KW-0614">Plasmid</keyword>
<feature type="transmembrane region" description="Helical" evidence="6">
    <location>
        <begin position="153"/>
        <end position="173"/>
    </location>
</feature>
<keyword evidence="9" id="KW-1185">Reference proteome</keyword>
<dbReference type="Pfam" id="PF09678">
    <property type="entry name" value="Caa3_CtaG"/>
    <property type="match status" value="1"/>
</dbReference>
<feature type="transmembrane region" description="Helical" evidence="6">
    <location>
        <begin position="110"/>
        <end position="132"/>
    </location>
</feature>
<evidence type="ECO:0000256" key="7">
    <source>
        <dbReference type="SAM" id="SignalP"/>
    </source>
</evidence>
<feature type="transmembrane region" description="Helical" evidence="6">
    <location>
        <begin position="48"/>
        <end position="65"/>
    </location>
</feature>
<evidence type="ECO:0000256" key="3">
    <source>
        <dbReference type="ARBA" id="ARBA00022692"/>
    </source>
</evidence>
<keyword evidence="3 6" id="KW-0812">Transmembrane</keyword>
<evidence type="ECO:0000256" key="5">
    <source>
        <dbReference type="ARBA" id="ARBA00023136"/>
    </source>
</evidence>
<keyword evidence="4 6" id="KW-1133">Transmembrane helix</keyword>
<dbReference type="Proteomes" id="UP000830326">
    <property type="component" value="Plasmid unnamed1"/>
</dbReference>
<evidence type="ECO:0000256" key="4">
    <source>
        <dbReference type="ARBA" id="ARBA00022989"/>
    </source>
</evidence>
<feature type="transmembrane region" description="Helical" evidence="6">
    <location>
        <begin position="185"/>
        <end position="207"/>
    </location>
</feature>
<feature type="chain" id="PRO_5045621676" evidence="7">
    <location>
        <begin position="27"/>
        <end position="312"/>
    </location>
</feature>
<dbReference type="RefSeq" id="WP_245036229.1">
    <property type="nucleotide sequence ID" value="NZ_CP095076.1"/>
</dbReference>
<accession>A0ABY4HGV4</accession>
<reference evidence="8" key="1">
    <citation type="submission" date="2022-04" db="EMBL/GenBank/DDBJ databases">
        <title>Halobacillus sp. isolated from saltern.</title>
        <authorList>
            <person name="Won M."/>
            <person name="Lee C.-M."/>
            <person name="Woen H.-Y."/>
            <person name="Kwon S.-W."/>
        </authorList>
    </citation>
    <scope>NUCLEOTIDE SEQUENCE</scope>
    <source>
        <strain evidence="8">SSHM10-5</strain>
        <plasmid evidence="8">unnamed1</plasmid>
    </source>
</reference>
<evidence type="ECO:0000256" key="6">
    <source>
        <dbReference type="SAM" id="Phobius"/>
    </source>
</evidence>
<evidence type="ECO:0000313" key="8">
    <source>
        <dbReference type="EMBL" id="UOR14122.1"/>
    </source>
</evidence>
<evidence type="ECO:0000256" key="2">
    <source>
        <dbReference type="ARBA" id="ARBA00022475"/>
    </source>
</evidence>
<evidence type="ECO:0000256" key="1">
    <source>
        <dbReference type="ARBA" id="ARBA00004651"/>
    </source>
</evidence>